<evidence type="ECO:0000313" key="2">
    <source>
        <dbReference type="EMBL" id="OUP58706.1"/>
    </source>
</evidence>
<dbReference type="Pfam" id="PF00258">
    <property type="entry name" value="Flavodoxin_1"/>
    <property type="match status" value="1"/>
</dbReference>
<comment type="caution">
    <text evidence="2">The sequence shown here is derived from an EMBL/GenBank/DDBJ whole genome shotgun (WGS) entry which is preliminary data.</text>
</comment>
<dbReference type="PROSITE" id="PS50902">
    <property type="entry name" value="FLAVODOXIN_LIKE"/>
    <property type="match status" value="1"/>
</dbReference>
<gene>
    <name evidence="2" type="ORF">B5F15_06740</name>
</gene>
<dbReference type="GO" id="GO:0009055">
    <property type="term" value="F:electron transfer activity"/>
    <property type="evidence" value="ECO:0007669"/>
    <property type="project" value="InterPro"/>
</dbReference>
<dbReference type="AlphaFoldDB" id="A0A1Y4LPT5"/>
<dbReference type="SUPFAM" id="SSF52218">
    <property type="entry name" value="Flavoproteins"/>
    <property type="match status" value="1"/>
</dbReference>
<dbReference type="PROSITE" id="PS00201">
    <property type="entry name" value="FLAVODOXIN"/>
    <property type="match status" value="1"/>
</dbReference>
<name>A0A1Y4LPT5_9FIRM</name>
<dbReference type="InterPro" id="IPR029039">
    <property type="entry name" value="Flavoprotein-like_sf"/>
</dbReference>
<dbReference type="Gene3D" id="3.40.50.360">
    <property type="match status" value="1"/>
</dbReference>
<evidence type="ECO:0000313" key="3">
    <source>
        <dbReference type="Proteomes" id="UP000195326"/>
    </source>
</evidence>
<sequence>MQISIVYDSKTGNTQEMARYLIEDITSIGGMETKAFSIDNIDAEYVKNSCGLIVGTPTYNGYPSARMKAWLESGPVALQVAGKLGSAYATAAFIHGGGDLAIQCILTHLMVDGMMTYSGGQSYGMPVIHLGPVAIAPQLEQFADLFRTYGQRMATQAAALFRN</sequence>
<accession>A0A1Y4LPT5</accession>
<proteinExistence type="predicted"/>
<dbReference type="InterPro" id="IPR008254">
    <property type="entry name" value="Flavodoxin/NO_synth"/>
</dbReference>
<feature type="domain" description="Flavodoxin-like" evidence="1">
    <location>
        <begin position="3"/>
        <end position="154"/>
    </location>
</feature>
<dbReference type="GO" id="GO:0016651">
    <property type="term" value="F:oxidoreductase activity, acting on NAD(P)H"/>
    <property type="evidence" value="ECO:0007669"/>
    <property type="project" value="UniProtKB-ARBA"/>
</dbReference>
<dbReference type="RefSeq" id="WP_087414827.1">
    <property type="nucleotide sequence ID" value="NZ_NFKL01000008.1"/>
</dbReference>
<dbReference type="EMBL" id="NFKL01000008">
    <property type="protein sequence ID" value="OUP58706.1"/>
    <property type="molecule type" value="Genomic_DNA"/>
</dbReference>
<dbReference type="GO" id="GO:0010181">
    <property type="term" value="F:FMN binding"/>
    <property type="evidence" value="ECO:0007669"/>
    <property type="project" value="InterPro"/>
</dbReference>
<dbReference type="Proteomes" id="UP000195326">
    <property type="component" value="Unassembled WGS sequence"/>
</dbReference>
<evidence type="ECO:0000259" key="1">
    <source>
        <dbReference type="PROSITE" id="PS50902"/>
    </source>
</evidence>
<organism evidence="2 3">
    <name type="scientific">Butyricicoccus pullicaecorum</name>
    <dbReference type="NCBI Taxonomy" id="501571"/>
    <lineage>
        <taxon>Bacteria</taxon>
        <taxon>Bacillati</taxon>
        <taxon>Bacillota</taxon>
        <taxon>Clostridia</taxon>
        <taxon>Eubacteriales</taxon>
        <taxon>Butyricicoccaceae</taxon>
        <taxon>Butyricicoccus</taxon>
    </lineage>
</organism>
<dbReference type="InterPro" id="IPR001226">
    <property type="entry name" value="Flavodoxin_CS"/>
</dbReference>
<protein>
    <recommendedName>
        <fullName evidence="1">Flavodoxin-like domain-containing protein</fullName>
    </recommendedName>
</protein>
<reference evidence="3" key="1">
    <citation type="submission" date="2017-04" db="EMBL/GenBank/DDBJ databases">
        <title>Function of individual gut microbiota members based on whole genome sequencing of pure cultures obtained from chicken caecum.</title>
        <authorList>
            <person name="Medvecky M."/>
            <person name="Cejkova D."/>
            <person name="Polansky O."/>
            <person name="Karasova D."/>
            <person name="Kubasova T."/>
            <person name="Cizek A."/>
            <person name="Rychlik I."/>
        </authorList>
    </citation>
    <scope>NUCLEOTIDE SEQUENCE [LARGE SCALE GENOMIC DNA]</scope>
    <source>
        <strain evidence="3">An179</strain>
    </source>
</reference>
<dbReference type="STRING" id="501571.GCA_900143195_00014"/>